<dbReference type="EMBL" id="JAMJPK010000004">
    <property type="protein sequence ID" value="MCL7940766.1"/>
    <property type="molecule type" value="Genomic_DNA"/>
</dbReference>
<reference evidence="6" key="1">
    <citation type="submission" date="2022-05" db="EMBL/GenBank/DDBJ databases">
        <title>Halomonas geminus sp. nov. and Halomonas llamarensis sp. nov. isolated from high-altitude salars of the Atacama Desert.</title>
        <authorList>
            <person name="Hintersatz C."/>
            <person name="Rojas L.A."/>
            <person name="Wei T.-S."/>
            <person name="Kutschke S."/>
            <person name="Lehmann F."/>
            <person name="Jain R."/>
            <person name="Pollmann K."/>
        </authorList>
    </citation>
    <scope>NUCLEOTIDE SEQUENCE</scope>
    <source>
        <strain evidence="6">ATCH28</strain>
    </source>
</reference>
<dbReference type="InterPro" id="IPR020846">
    <property type="entry name" value="MFS_dom"/>
</dbReference>
<dbReference type="Proteomes" id="UP001165369">
    <property type="component" value="Unassembled WGS sequence"/>
</dbReference>
<evidence type="ECO:0000256" key="4">
    <source>
        <dbReference type="SAM" id="Phobius"/>
    </source>
</evidence>
<evidence type="ECO:0000313" key="6">
    <source>
        <dbReference type="EMBL" id="MCL7940766.1"/>
    </source>
</evidence>
<keyword evidence="7" id="KW-1185">Reference proteome</keyword>
<protein>
    <submittedName>
        <fullName evidence="6">MFS transporter</fullName>
    </submittedName>
</protein>
<dbReference type="SUPFAM" id="SSF103473">
    <property type="entry name" value="MFS general substrate transporter"/>
    <property type="match status" value="1"/>
</dbReference>
<organism evidence="6 7">
    <name type="scientific">Halomonas gemina</name>
    <dbReference type="NCBI Taxonomy" id="2945105"/>
    <lineage>
        <taxon>Bacteria</taxon>
        <taxon>Pseudomonadati</taxon>
        <taxon>Pseudomonadota</taxon>
        <taxon>Gammaproteobacteria</taxon>
        <taxon>Oceanospirillales</taxon>
        <taxon>Halomonadaceae</taxon>
        <taxon>Halomonas</taxon>
    </lineage>
</organism>
<name>A0ABT0T1H8_9GAMM</name>
<feature type="transmembrane region" description="Helical" evidence="4">
    <location>
        <begin position="210"/>
        <end position="231"/>
    </location>
</feature>
<dbReference type="PANTHER" id="PTHR11360:SF308">
    <property type="entry name" value="BLL3089 PROTEIN"/>
    <property type="match status" value="1"/>
</dbReference>
<feature type="transmembrane region" description="Helical" evidence="4">
    <location>
        <begin position="77"/>
        <end position="96"/>
    </location>
</feature>
<feature type="domain" description="Major facilitator superfamily (MFS) profile" evidence="5">
    <location>
        <begin position="10"/>
        <end position="385"/>
    </location>
</feature>
<evidence type="ECO:0000259" key="5">
    <source>
        <dbReference type="PROSITE" id="PS50850"/>
    </source>
</evidence>
<dbReference type="PROSITE" id="PS50850">
    <property type="entry name" value="MFS"/>
    <property type="match status" value="1"/>
</dbReference>
<feature type="transmembrane region" description="Helical" evidence="4">
    <location>
        <begin position="163"/>
        <end position="181"/>
    </location>
</feature>
<dbReference type="PANTHER" id="PTHR11360">
    <property type="entry name" value="MONOCARBOXYLATE TRANSPORTER"/>
    <property type="match status" value="1"/>
</dbReference>
<dbReference type="Gene3D" id="1.20.1250.20">
    <property type="entry name" value="MFS general substrate transporter like domains"/>
    <property type="match status" value="1"/>
</dbReference>
<dbReference type="InterPro" id="IPR050327">
    <property type="entry name" value="Proton-linked_MCT"/>
</dbReference>
<dbReference type="Pfam" id="PF07690">
    <property type="entry name" value="MFS_1"/>
    <property type="match status" value="1"/>
</dbReference>
<evidence type="ECO:0000256" key="2">
    <source>
        <dbReference type="ARBA" id="ARBA00022989"/>
    </source>
</evidence>
<keyword evidence="2 4" id="KW-1133">Transmembrane helix</keyword>
<sequence length="385" mass="39762">MSGRHPQLGLTLTLGTSQTLAWASSYYLPAILAVPMAVELGVSSVWVFGAFSLALVISAALGPFVGRCIDRRGGRDMLVASNLVLAAGLGLMALAQGMPSLLLAWVITGIGMAMGLYDAAFATLGRLLGRQARASITGVTLIAGFASTIGWPLTTWLDAELGWRATCLVWAGLHLVLGLPLNWRLPQAGSLEALERDQGDTPPPPARPRLAMGLLAFVFAAGWFVSTAMAAHLPRLLQETGASLTAAVAAAALVGPAQVAARLGEFALLRHLHPLVSARLATILHPLGAGLLTLVGLPAAGFAILHGAGNGMLTIASGTLPLTLFGPRGFGRRQGLIIAPARILQAGSPLLFGLLLEAFGGAALWLTSGLMLAAFLALLAIRRPA</sequence>
<proteinExistence type="predicted"/>
<accession>A0ABT0T1H8</accession>
<feature type="transmembrane region" description="Helical" evidence="4">
    <location>
        <begin position="136"/>
        <end position="157"/>
    </location>
</feature>
<dbReference type="RefSeq" id="WP_250060879.1">
    <property type="nucleotide sequence ID" value="NZ_JAMJPK010000004.1"/>
</dbReference>
<feature type="transmembrane region" description="Helical" evidence="4">
    <location>
        <begin position="362"/>
        <end position="381"/>
    </location>
</feature>
<feature type="transmembrane region" description="Helical" evidence="4">
    <location>
        <begin position="102"/>
        <end position="124"/>
    </location>
</feature>
<evidence type="ECO:0000313" key="7">
    <source>
        <dbReference type="Proteomes" id="UP001165369"/>
    </source>
</evidence>
<evidence type="ECO:0000256" key="3">
    <source>
        <dbReference type="ARBA" id="ARBA00023136"/>
    </source>
</evidence>
<keyword evidence="1 4" id="KW-0812">Transmembrane</keyword>
<gene>
    <name evidence="6" type="ORF">M8009_10745</name>
</gene>
<feature type="transmembrane region" description="Helical" evidence="4">
    <location>
        <begin position="276"/>
        <end position="297"/>
    </location>
</feature>
<feature type="transmembrane region" description="Helical" evidence="4">
    <location>
        <begin position="243"/>
        <end position="264"/>
    </location>
</feature>
<comment type="caution">
    <text evidence="6">The sequence shown here is derived from an EMBL/GenBank/DDBJ whole genome shotgun (WGS) entry which is preliminary data.</text>
</comment>
<keyword evidence="3 4" id="KW-0472">Membrane</keyword>
<evidence type="ECO:0000256" key="1">
    <source>
        <dbReference type="ARBA" id="ARBA00022692"/>
    </source>
</evidence>
<feature type="transmembrane region" description="Helical" evidence="4">
    <location>
        <begin position="45"/>
        <end position="65"/>
    </location>
</feature>
<dbReference type="InterPro" id="IPR011701">
    <property type="entry name" value="MFS"/>
</dbReference>
<dbReference type="InterPro" id="IPR036259">
    <property type="entry name" value="MFS_trans_sf"/>
</dbReference>